<organism evidence="2 3">
    <name type="scientific">Tremella mesenterica</name>
    <name type="common">Jelly fungus</name>
    <dbReference type="NCBI Taxonomy" id="5217"/>
    <lineage>
        <taxon>Eukaryota</taxon>
        <taxon>Fungi</taxon>
        <taxon>Dikarya</taxon>
        <taxon>Basidiomycota</taxon>
        <taxon>Agaricomycotina</taxon>
        <taxon>Tremellomycetes</taxon>
        <taxon>Tremellales</taxon>
        <taxon>Tremellaceae</taxon>
        <taxon>Tremella</taxon>
    </lineage>
</organism>
<evidence type="ECO:0000313" key="3">
    <source>
        <dbReference type="Proteomes" id="UP000289152"/>
    </source>
</evidence>
<feature type="region of interest" description="Disordered" evidence="1">
    <location>
        <begin position="235"/>
        <end position="293"/>
    </location>
</feature>
<protein>
    <submittedName>
        <fullName evidence="2">Uncharacterized protein</fullName>
    </submittedName>
</protein>
<feature type="compositionally biased region" description="Low complexity" evidence="1">
    <location>
        <begin position="351"/>
        <end position="366"/>
    </location>
</feature>
<dbReference type="InParanoid" id="A0A4V1M542"/>
<dbReference type="EMBL" id="SDIL01000001">
    <property type="protein sequence ID" value="RXK42557.1"/>
    <property type="molecule type" value="Genomic_DNA"/>
</dbReference>
<comment type="caution">
    <text evidence="2">The sequence shown here is derived from an EMBL/GenBank/DDBJ whole genome shotgun (WGS) entry which is preliminary data.</text>
</comment>
<keyword evidence="3" id="KW-1185">Reference proteome</keyword>
<sequence>MYSAVGGAAVPRRMAVPMRHQYPHRPPQSLSLPPLPQDMDTGELCREHIEVVESDPQALRRALDIRAAALTQIDPEVVRSALYALLSLPTHTFSHQAMCSVHSAVHLPPPPSKPLDSHGNPWSLSILLWIHIILILYQPVSTNPVPLAISSSGSSPKRRKLVNDTTDQRAFGALTATSLAPRVLILIPHAEEGVLRALWLALVWLEMGYKGSKRGVAVGFLLERIGEEWKAREVRERENRTSSHSQNANPIVPSSGWQDERSTLTCSPIQSPLTKSEMVHNERSSSPHVVEKKDSWQERMKAVESVRLTGHLTMSKVWQYLNSIPTPAVKSPSTLSSPPSIRSDQNHTNVSSPFLSGTPSSSLPSHSRPPHIARAATSSPPSRFIFWQEPRPVRDQGPQLRPLVRSRTDIFEGAITLPPLNVAISRSPSAEPFPRLSMLGKRNWHYASLSPDPEDCQEIQSMTL</sequence>
<name>A0A4V1M542_TREME</name>
<reference evidence="2 3" key="1">
    <citation type="submission" date="2016-06" db="EMBL/GenBank/DDBJ databases">
        <title>Evolution of pathogenesis and genome organization in the Tremellales.</title>
        <authorList>
            <person name="Cuomo C."/>
            <person name="Litvintseva A."/>
            <person name="Heitman J."/>
            <person name="Chen Y."/>
            <person name="Sun S."/>
            <person name="Springer D."/>
            <person name="Dromer F."/>
            <person name="Young S."/>
            <person name="Zeng Q."/>
            <person name="Chapman S."/>
            <person name="Gujja S."/>
            <person name="Saif S."/>
            <person name="Birren B."/>
        </authorList>
    </citation>
    <scope>NUCLEOTIDE SEQUENCE [LARGE SCALE GENOMIC DNA]</scope>
    <source>
        <strain evidence="2 3">ATCC 28783</strain>
    </source>
</reference>
<feature type="compositionally biased region" description="Basic and acidic residues" evidence="1">
    <location>
        <begin position="277"/>
        <end position="293"/>
    </location>
</feature>
<dbReference type="VEuPathDB" id="FungiDB:TREMEDRAFT_59021"/>
<dbReference type="AlphaFoldDB" id="A0A4V1M542"/>
<feature type="region of interest" description="Disordered" evidence="1">
    <location>
        <begin position="328"/>
        <end position="379"/>
    </location>
</feature>
<feature type="compositionally biased region" description="Polar residues" evidence="1">
    <location>
        <begin position="263"/>
        <end position="274"/>
    </location>
</feature>
<proteinExistence type="predicted"/>
<feature type="compositionally biased region" description="Polar residues" evidence="1">
    <location>
        <begin position="328"/>
        <end position="350"/>
    </location>
</feature>
<dbReference type="Proteomes" id="UP000289152">
    <property type="component" value="Unassembled WGS sequence"/>
</dbReference>
<accession>A0A4V1M542</accession>
<dbReference type="OrthoDB" id="10666705at2759"/>
<evidence type="ECO:0000256" key="1">
    <source>
        <dbReference type="SAM" id="MobiDB-lite"/>
    </source>
</evidence>
<gene>
    <name evidence="2" type="ORF">M231_00111</name>
</gene>
<evidence type="ECO:0000313" key="2">
    <source>
        <dbReference type="EMBL" id="RXK42557.1"/>
    </source>
</evidence>